<dbReference type="Proteomes" id="UP000700596">
    <property type="component" value="Unassembled WGS sequence"/>
</dbReference>
<evidence type="ECO:0000313" key="2">
    <source>
        <dbReference type="EMBL" id="KAH7139279.1"/>
    </source>
</evidence>
<evidence type="ECO:0008006" key="4">
    <source>
        <dbReference type="Google" id="ProtNLM"/>
    </source>
</evidence>
<organism evidence="2 3">
    <name type="scientific">Dendryphion nanum</name>
    <dbReference type="NCBI Taxonomy" id="256645"/>
    <lineage>
        <taxon>Eukaryota</taxon>
        <taxon>Fungi</taxon>
        <taxon>Dikarya</taxon>
        <taxon>Ascomycota</taxon>
        <taxon>Pezizomycotina</taxon>
        <taxon>Dothideomycetes</taxon>
        <taxon>Pleosporomycetidae</taxon>
        <taxon>Pleosporales</taxon>
        <taxon>Torulaceae</taxon>
        <taxon>Dendryphion</taxon>
    </lineage>
</organism>
<gene>
    <name evidence="2" type="ORF">B0J11DRAFT_610664</name>
</gene>
<evidence type="ECO:0000313" key="3">
    <source>
        <dbReference type="Proteomes" id="UP000700596"/>
    </source>
</evidence>
<name>A0A9P9J2U0_9PLEO</name>
<feature type="compositionally biased region" description="Polar residues" evidence="1">
    <location>
        <begin position="352"/>
        <end position="364"/>
    </location>
</feature>
<evidence type="ECO:0000256" key="1">
    <source>
        <dbReference type="SAM" id="MobiDB-lite"/>
    </source>
</evidence>
<accession>A0A9P9J2U0</accession>
<dbReference type="OrthoDB" id="3800086at2759"/>
<feature type="region of interest" description="Disordered" evidence="1">
    <location>
        <begin position="352"/>
        <end position="385"/>
    </location>
</feature>
<keyword evidence="3" id="KW-1185">Reference proteome</keyword>
<comment type="caution">
    <text evidence="2">The sequence shown here is derived from an EMBL/GenBank/DDBJ whole genome shotgun (WGS) entry which is preliminary data.</text>
</comment>
<dbReference type="EMBL" id="JAGMWT010000001">
    <property type="protein sequence ID" value="KAH7139279.1"/>
    <property type="molecule type" value="Genomic_DNA"/>
</dbReference>
<protein>
    <recommendedName>
        <fullName evidence="4">Fungal N-terminal domain-containing protein</fullName>
    </recommendedName>
</protein>
<proteinExistence type="predicted"/>
<dbReference type="AlphaFoldDB" id="A0A9P9J2U0"/>
<reference evidence="2" key="1">
    <citation type="journal article" date="2021" name="Nat. Commun.">
        <title>Genetic determinants of endophytism in the Arabidopsis root mycobiome.</title>
        <authorList>
            <person name="Mesny F."/>
            <person name="Miyauchi S."/>
            <person name="Thiergart T."/>
            <person name="Pickel B."/>
            <person name="Atanasova L."/>
            <person name="Karlsson M."/>
            <person name="Huettel B."/>
            <person name="Barry K.W."/>
            <person name="Haridas S."/>
            <person name="Chen C."/>
            <person name="Bauer D."/>
            <person name="Andreopoulos W."/>
            <person name="Pangilinan J."/>
            <person name="LaButti K."/>
            <person name="Riley R."/>
            <person name="Lipzen A."/>
            <person name="Clum A."/>
            <person name="Drula E."/>
            <person name="Henrissat B."/>
            <person name="Kohler A."/>
            <person name="Grigoriev I.V."/>
            <person name="Martin F.M."/>
            <person name="Hacquard S."/>
        </authorList>
    </citation>
    <scope>NUCLEOTIDE SEQUENCE</scope>
    <source>
        <strain evidence="2">MPI-CAGE-CH-0243</strain>
    </source>
</reference>
<sequence length="536" mass="59521">MADPFSIVASSFAVVGVTDVVLRLSAECYRFLSDIKDAPAEIVRLRNCIKDNDQLLVSLKRHLDELRCSAAMISPPTPASNSDLDGLPASIRALQRELGNLKSLVKKHGGGDKTWARIKWVLDDRKVNKSVEKLESTKATLSLALALVQGRKSASSQKIIETSLQQNFQSIKTTLDSQMQELSAVRVTQEKVLVGQEKIILRVAKHQKNTSLLHKDLQRVINNNRFEQTKTRQTIQCGNQNVINTISSKLDSLRIAAPRKARINNREIEFIGENRESILTPILLMKSQVQVAIASALSNHAGDISPQSLFWLQSEFDILVSSATQEAASFCRGSTATPFDVWRYSARGNTNYKTTGPSDSSTPTEDCDRLFGKGNRSESTPGGKTLRRKSCKLFRVFSSSSAVGRLDLTVILDTDAVGSPHHTEEARVSFTPSRAICTTSISARFIKARDFCLEPRLHTQLHAFRLVDEETQDLHWKLMRSSSIQDIDAAFKSGIISPYDQDVFGTIMTLQNAAKFGRYDVLEYLDNQGLGPSHLK</sequence>